<organism evidence="2">
    <name type="scientific">marine sediment metagenome</name>
    <dbReference type="NCBI Taxonomy" id="412755"/>
    <lineage>
        <taxon>unclassified sequences</taxon>
        <taxon>metagenomes</taxon>
        <taxon>ecological metagenomes</taxon>
    </lineage>
</organism>
<evidence type="ECO:0000256" key="1">
    <source>
        <dbReference type="SAM" id="MobiDB-lite"/>
    </source>
</evidence>
<name>A0A0F9TBQ9_9ZZZZ</name>
<dbReference type="AlphaFoldDB" id="A0A0F9TBQ9"/>
<sequence>MEIERAEAISEVAQTLINSAKVELQFLEMTAGQTSESEFLGPQKSNPLLPAARKPNSDARSSNHERRTTSHR</sequence>
<proteinExistence type="predicted"/>
<dbReference type="EMBL" id="LAZR01001334">
    <property type="protein sequence ID" value="KKN46376.1"/>
    <property type="molecule type" value="Genomic_DNA"/>
</dbReference>
<gene>
    <name evidence="2" type="ORF">LCGC14_0673520</name>
</gene>
<evidence type="ECO:0000313" key="2">
    <source>
        <dbReference type="EMBL" id="KKN46376.1"/>
    </source>
</evidence>
<feature type="region of interest" description="Disordered" evidence="1">
    <location>
        <begin position="32"/>
        <end position="72"/>
    </location>
</feature>
<accession>A0A0F9TBQ9</accession>
<feature type="compositionally biased region" description="Basic and acidic residues" evidence="1">
    <location>
        <begin position="55"/>
        <end position="72"/>
    </location>
</feature>
<reference evidence="2" key="1">
    <citation type="journal article" date="2015" name="Nature">
        <title>Complex archaea that bridge the gap between prokaryotes and eukaryotes.</title>
        <authorList>
            <person name="Spang A."/>
            <person name="Saw J.H."/>
            <person name="Jorgensen S.L."/>
            <person name="Zaremba-Niedzwiedzka K."/>
            <person name="Martijn J."/>
            <person name="Lind A.E."/>
            <person name="van Eijk R."/>
            <person name="Schleper C."/>
            <person name="Guy L."/>
            <person name="Ettema T.J."/>
        </authorList>
    </citation>
    <scope>NUCLEOTIDE SEQUENCE</scope>
</reference>
<comment type="caution">
    <text evidence="2">The sequence shown here is derived from an EMBL/GenBank/DDBJ whole genome shotgun (WGS) entry which is preliminary data.</text>
</comment>
<protein>
    <submittedName>
        <fullName evidence="2">Uncharacterized protein</fullName>
    </submittedName>
</protein>